<reference evidence="8 9" key="1">
    <citation type="submission" date="2020-08" db="EMBL/GenBank/DDBJ databases">
        <authorList>
            <person name="Liu C."/>
            <person name="Sun Q."/>
        </authorList>
    </citation>
    <scope>NUCLEOTIDE SEQUENCE [LARGE SCALE GENOMIC DNA]</scope>
    <source>
        <strain evidence="8 9">NSJ-18</strain>
    </source>
</reference>
<evidence type="ECO:0000256" key="6">
    <source>
        <dbReference type="ARBA" id="ARBA00022777"/>
    </source>
</evidence>
<dbReference type="EMBL" id="JACRWE010000002">
    <property type="protein sequence ID" value="MBC5996270.1"/>
    <property type="molecule type" value="Genomic_DNA"/>
</dbReference>
<dbReference type="NCBIfam" id="TIGR00830">
    <property type="entry name" value="PTBA"/>
    <property type="match status" value="1"/>
</dbReference>
<dbReference type="Pfam" id="PF00358">
    <property type="entry name" value="PTS_EIIA_1"/>
    <property type="match status" value="1"/>
</dbReference>
<evidence type="ECO:0000256" key="3">
    <source>
        <dbReference type="ARBA" id="ARBA00022597"/>
    </source>
</evidence>
<evidence type="ECO:0000256" key="4">
    <source>
        <dbReference type="ARBA" id="ARBA00022679"/>
    </source>
</evidence>
<dbReference type="Proteomes" id="UP000609849">
    <property type="component" value="Unassembled WGS sequence"/>
</dbReference>
<evidence type="ECO:0000256" key="1">
    <source>
        <dbReference type="ARBA" id="ARBA00004496"/>
    </source>
</evidence>
<keyword evidence="5" id="KW-0598">Phosphotransferase system</keyword>
<dbReference type="PANTHER" id="PTHR45008:SF1">
    <property type="entry name" value="PTS SYSTEM GLUCOSE-SPECIFIC EIIA COMPONENT"/>
    <property type="match status" value="1"/>
</dbReference>
<protein>
    <submittedName>
        <fullName evidence="8">PTS glucose transporter subunit IIA</fullName>
    </submittedName>
</protein>
<comment type="caution">
    <text evidence="8">The sequence shown here is derived from an EMBL/GenBank/DDBJ whole genome shotgun (WGS) entry which is preliminary data.</text>
</comment>
<dbReference type="PROSITE" id="PS51093">
    <property type="entry name" value="PTS_EIIA_TYPE_1"/>
    <property type="match status" value="1"/>
</dbReference>
<proteinExistence type="predicted"/>
<accession>A0ABR7JN01</accession>
<evidence type="ECO:0000313" key="9">
    <source>
        <dbReference type="Proteomes" id="UP000609849"/>
    </source>
</evidence>
<evidence type="ECO:0000313" key="8">
    <source>
        <dbReference type="EMBL" id="MBC5996270.1"/>
    </source>
</evidence>
<gene>
    <name evidence="8" type="ORF">H8923_05805</name>
</gene>
<sequence>MGLFDFFKKKKETVEECNKVELKGIVCPTNGEILELSEVPDEVFSQKMMGDGFAVKSNDGIFVSPVSGTVEMIFDTKHAIGLRSNDNIEILVHMGIDTVNLNGKGFDVFVNVGDKVKSGDRLAKMDVEYIKENAKSDITPVIFTSLEDCKSVKLITGQAKVKEENRIELV</sequence>
<keyword evidence="3 8" id="KW-0762">Sugar transport</keyword>
<dbReference type="InterPro" id="IPR011055">
    <property type="entry name" value="Dup_hybrid_motif"/>
</dbReference>
<dbReference type="PANTHER" id="PTHR45008">
    <property type="entry name" value="PTS SYSTEM GLUCOSE-SPECIFIC EIIA COMPONENT"/>
    <property type="match status" value="1"/>
</dbReference>
<keyword evidence="4" id="KW-0808">Transferase</keyword>
<dbReference type="InterPro" id="IPR001127">
    <property type="entry name" value="PTS_EIIA_1_perm"/>
</dbReference>
<comment type="subcellular location">
    <subcellularLocation>
        <location evidence="1">Cytoplasm</location>
    </subcellularLocation>
</comment>
<feature type="domain" description="PTS EIIA type-1" evidence="7">
    <location>
        <begin position="41"/>
        <end position="145"/>
    </location>
</feature>
<dbReference type="RefSeq" id="WP_153972092.1">
    <property type="nucleotide sequence ID" value="NZ_JACRWE010000002.1"/>
</dbReference>
<keyword evidence="2" id="KW-0813">Transport</keyword>
<dbReference type="Gene3D" id="2.70.70.10">
    <property type="entry name" value="Glucose Permease (Domain IIA)"/>
    <property type="match status" value="1"/>
</dbReference>
<evidence type="ECO:0000259" key="7">
    <source>
        <dbReference type="PROSITE" id="PS51093"/>
    </source>
</evidence>
<evidence type="ECO:0000256" key="5">
    <source>
        <dbReference type="ARBA" id="ARBA00022683"/>
    </source>
</evidence>
<dbReference type="InterPro" id="IPR050890">
    <property type="entry name" value="PTS_EIIA_component"/>
</dbReference>
<organism evidence="8 9">
    <name type="scientific">Romboutsia faecis</name>
    <dbReference type="NCBI Taxonomy" id="2764597"/>
    <lineage>
        <taxon>Bacteria</taxon>
        <taxon>Bacillati</taxon>
        <taxon>Bacillota</taxon>
        <taxon>Clostridia</taxon>
        <taxon>Peptostreptococcales</taxon>
        <taxon>Peptostreptococcaceae</taxon>
        <taxon>Romboutsia</taxon>
    </lineage>
</organism>
<keyword evidence="9" id="KW-1185">Reference proteome</keyword>
<name>A0ABR7JN01_9FIRM</name>
<dbReference type="SUPFAM" id="SSF51261">
    <property type="entry name" value="Duplicated hybrid motif"/>
    <property type="match status" value="1"/>
</dbReference>
<keyword evidence="6" id="KW-0418">Kinase</keyword>
<evidence type="ECO:0000256" key="2">
    <source>
        <dbReference type="ARBA" id="ARBA00022448"/>
    </source>
</evidence>